<dbReference type="GO" id="GO:0005829">
    <property type="term" value="C:cytosol"/>
    <property type="evidence" value="ECO:0007669"/>
    <property type="project" value="UniProtKB-SubCell"/>
</dbReference>
<evidence type="ECO:0000313" key="4">
    <source>
        <dbReference type="EMBL" id="KVI06313.1"/>
    </source>
</evidence>
<dbReference type="SUPFAM" id="SSF48425">
    <property type="entry name" value="Sec7 domain"/>
    <property type="match status" value="1"/>
</dbReference>
<feature type="domain" description="SEC7" evidence="3">
    <location>
        <begin position="120"/>
        <end position="187"/>
    </location>
</feature>
<comment type="caution">
    <text evidence="4">The sequence shown here is derived from an EMBL/GenBank/DDBJ whole genome shotgun (WGS) entry which is preliminary data.</text>
</comment>
<dbReference type="PROSITE" id="PS50190">
    <property type="entry name" value="SEC7"/>
    <property type="match status" value="1"/>
</dbReference>
<dbReference type="GO" id="GO:0016020">
    <property type="term" value="C:membrane"/>
    <property type="evidence" value="ECO:0007669"/>
    <property type="project" value="UniProtKB-SubCell"/>
</dbReference>
<reference evidence="4 5" key="1">
    <citation type="journal article" date="2016" name="Sci. Rep.">
        <title>The genome sequence of the outbreeding globe artichoke constructed de novo incorporating a phase-aware low-pass sequencing strategy of F1 progeny.</title>
        <authorList>
            <person name="Scaglione D."/>
            <person name="Reyes-Chin-Wo S."/>
            <person name="Acquadro A."/>
            <person name="Froenicke L."/>
            <person name="Portis E."/>
            <person name="Beitel C."/>
            <person name="Tirone M."/>
            <person name="Mauro R."/>
            <person name="Lo Monaco A."/>
            <person name="Mauromicale G."/>
            <person name="Faccioli P."/>
            <person name="Cattivelli L."/>
            <person name="Rieseberg L."/>
            <person name="Michelmore R."/>
            <person name="Lanteri S."/>
        </authorList>
    </citation>
    <scope>NUCLEOTIDE SEQUENCE [LARGE SCALE GENOMIC DNA]</scope>
    <source>
        <strain evidence="4">2C</strain>
    </source>
</reference>
<dbReference type="InterPro" id="IPR035999">
    <property type="entry name" value="Sec7_dom_sf"/>
</dbReference>
<dbReference type="Pfam" id="PF01369">
    <property type="entry name" value="Sec7"/>
    <property type="match status" value="1"/>
</dbReference>
<organism evidence="4 5">
    <name type="scientific">Cynara cardunculus var. scolymus</name>
    <name type="common">Globe artichoke</name>
    <name type="synonym">Cynara scolymus</name>
    <dbReference type="NCBI Taxonomy" id="59895"/>
    <lineage>
        <taxon>Eukaryota</taxon>
        <taxon>Viridiplantae</taxon>
        <taxon>Streptophyta</taxon>
        <taxon>Embryophyta</taxon>
        <taxon>Tracheophyta</taxon>
        <taxon>Spermatophyta</taxon>
        <taxon>Magnoliopsida</taxon>
        <taxon>eudicotyledons</taxon>
        <taxon>Gunneridae</taxon>
        <taxon>Pentapetalae</taxon>
        <taxon>asterids</taxon>
        <taxon>campanulids</taxon>
        <taxon>Asterales</taxon>
        <taxon>Asteraceae</taxon>
        <taxon>Carduoideae</taxon>
        <taxon>Cardueae</taxon>
        <taxon>Carduinae</taxon>
        <taxon>Cynara</taxon>
    </lineage>
</organism>
<comment type="subcellular location">
    <subcellularLocation>
        <location evidence="2">Cytoplasm</location>
        <location evidence="2">Cytosol</location>
    </subcellularLocation>
    <subcellularLocation>
        <location evidence="1">Membrane</location>
        <topology evidence="1">Peripheral membrane protein</topology>
        <orientation evidence="1">Cytoplasmic side</orientation>
    </subcellularLocation>
</comment>
<dbReference type="InterPro" id="IPR023394">
    <property type="entry name" value="Sec7_C_sf"/>
</dbReference>
<sequence length="194" mass="22135">MKPGRRMSERLMKKHTFSNFKNTIDNPVDVDAETSNTETSSRIGLNQESMEVKQTSPVLNESQKDPITPPYQPDCEMALEELQEYNQLHFLVIPLVSPGHYIPTIDIVKLVAQHGVRVTLHGEAQKIDRIMEKFAERYCKCNPNSFTSADTTYVLSYSVIMLNTDAHNSMVKDKIVYYNQSSVPQLVYVPFFGN</sequence>
<evidence type="ECO:0000256" key="1">
    <source>
        <dbReference type="ARBA" id="ARBA00004287"/>
    </source>
</evidence>
<evidence type="ECO:0000313" key="5">
    <source>
        <dbReference type="Proteomes" id="UP000243975"/>
    </source>
</evidence>
<dbReference type="GO" id="GO:0032012">
    <property type="term" value="P:regulation of ARF protein signal transduction"/>
    <property type="evidence" value="ECO:0007669"/>
    <property type="project" value="InterPro"/>
</dbReference>
<dbReference type="SUPFAM" id="SSF53756">
    <property type="entry name" value="UDP-Glycosyltransferase/glycogen phosphorylase"/>
    <property type="match status" value="1"/>
</dbReference>
<dbReference type="Gramene" id="KVI06313">
    <property type="protein sequence ID" value="KVI06313"/>
    <property type="gene ID" value="Ccrd_015341"/>
</dbReference>
<keyword evidence="5" id="KW-1185">Reference proteome</keyword>
<dbReference type="Gene3D" id="1.10.1000.11">
    <property type="entry name" value="Arf Nucleotide-binding Site Opener,domain 2"/>
    <property type="match status" value="1"/>
</dbReference>
<proteinExistence type="predicted"/>
<gene>
    <name evidence="4" type="ORF">Ccrd_015341</name>
</gene>
<dbReference type="SMART" id="SM00222">
    <property type="entry name" value="Sec7"/>
    <property type="match status" value="1"/>
</dbReference>
<dbReference type="PANTHER" id="PTHR10663">
    <property type="entry name" value="GUANYL-NUCLEOTIDE EXCHANGE FACTOR"/>
    <property type="match status" value="1"/>
</dbReference>
<evidence type="ECO:0000256" key="2">
    <source>
        <dbReference type="ARBA" id="ARBA00004514"/>
    </source>
</evidence>
<dbReference type="InterPro" id="IPR000904">
    <property type="entry name" value="Sec7_dom"/>
</dbReference>
<dbReference type="GO" id="GO:0005802">
    <property type="term" value="C:trans-Golgi network"/>
    <property type="evidence" value="ECO:0007669"/>
    <property type="project" value="TreeGrafter"/>
</dbReference>
<accession>A0A118K3Q3</accession>
<evidence type="ECO:0000259" key="3">
    <source>
        <dbReference type="PROSITE" id="PS50190"/>
    </source>
</evidence>
<dbReference type="PANTHER" id="PTHR10663:SF108">
    <property type="entry name" value="BREFELDIN A-INHIBITED GUANINE NUCLEOTIDE-EXCHANGE PROTEIN 1"/>
    <property type="match status" value="1"/>
</dbReference>
<dbReference type="GO" id="GO:0005085">
    <property type="term" value="F:guanyl-nucleotide exchange factor activity"/>
    <property type="evidence" value="ECO:0007669"/>
    <property type="project" value="InterPro"/>
</dbReference>
<dbReference type="Proteomes" id="UP000243975">
    <property type="component" value="Unassembled WGS sequence"/>
</dbReference>
<dbReference type="AlphaFoldDB" id="A0A118K3Q3"/>
<dbReference type="EMBL" id="LEKV01001838">
    <property type="protein sequence ID" value="KVI06313.1"/>
    <property type="molecule type" value="Genomic_DNA"/>
</dbReference>
<name>A0A118K3Q3_CYNCS</name>
<protein>
    <submittedName>
        <fullName evidence="4">SEC7-like protein</fullName>
    </submittedName>
</protein>